<gene>
    <name evidence="2" type="ORF">HUJ06_030163</name>
</gene>
<organism evidence="2 3">
    <name type="scientific">Nelumbo nucifera</name>
    <name type="common">Sacred lotus</name>
    <dbReference type="NCBI Taxonomy" id="4432"/>
    <lineage>
        <taxon>Eukaryota</taxon>
        <taxon>Viridiplantae</taxon>
        <taxon>Streptophyta</taxon>
        <taxon>Embryophyta</taxon>
        <taxon>Tracheophyta</taxon>
        <taxon>Spermatophyta</taxon>
        <taxon>Magnoliopsida</taxon>
        <taxon>Proteales</taxon>
        <taxon>Nelumbonaceae</taxon>
        <taxon>Nelumbo</taxon>
    </lineage>
</organism>
<comment type="caution">
    <text evidence="2">The sequence shown here is derived from an EMBL/GenBank/DDBJ whole genome shotgun (WGS) entry which is preliminary data.</text>
</comment>
<keyword evidence="1" id="KW-0812">Transmembrane</keyword>
<keyword evidence="3" id="KW-1185">Reference proteome</keyword>
<proteinExistence type="predicted"/>
<dbReference type="EMBL" id="DUZY01000002">
    <property type="protein sequence ID" value="DAD28695.1"/>
    <property type="molecule type" value="Genomic_DNA"/>
</dbReference>
<name>A0A822YCH9_NELNU</name>
<keyword evidence="1" id="KW-0472">Membrane</keyword>
<keyword evidence="1" id="KW-1133">Transmembrane helix</keyword>
<evidence type="ECO:0000313" key="2">
    <source>
        <dbReference type="EMBL" id="DAD28695.1"/>
    </source>
</evidence>
<reference evidence="2 3" key="1">
    <citation type="journal article" date="2020" name="Mol. Biol. Evol.">
        <title>Distinct Expression and Methylation Patterns for Genes with Different Fates following a Single Whole-Genome Duplication in Flowering Plants.</title>
        <authorList>
            <person name="Shi T."/>
            <person name="Rahmani R.S."/>
            <person name="Gugger P.F."/>
            <person name="Wang M."/>
            <person name="Li H."/>
            <person name="Zhang Y."/>
            <person name="Li Z."/>
            <person name="Wang Q."/>
            <person name="Van de Peer Y."/>
            <person name="Marchal K."/>
            <person name="Chen J."/>
        </authorList>
    </citation>
    <scope>NUCLEOTIDE SEQUENCE [LARGE SCALE GENOMIC DNA]</scope>
    <source>
        <tissue evidence="2">Leaf</tissue>
    </source>
</reference>
<accession>A0A822YCH9</accession>
<sequence>MHVRNQVILRGLCVCQMFMESISVVVLVLETRIELYSTVGCSSP</sequence>
<feature type="transmembrane region" description="Helical" evidence="1">
    <location>
        <begin position="7"/>
        <end position="29"/>
    </location>
</feature>
<dbReference type="Proteomes" id="UP000607653">
    <property type="component" value="Unassembled WGS sequence"/>
</dbReference>
<evidence type="ECO:0000256" key="1">
    <source>
        <dbReference type="SAM" id="Phobius"/>
    </source>
</evidence>
<dbReference type="AlphaFoldDB" id="A0A822YCH9"/>
<protein>
    <submittedName>
        <fullName evidence="2">Uncharacterized protein</fullName>
    </submittedName>
</protein>
<evidence type="ECO:0000313" key="3">
    <source>
        <dbReference type="Proteomes" id="UP000607653"/>
    </source>
</evidence>